<dbReference type="Proteomes" id="UP001596978">
    <property type="component" value="Unassembled WGS sequence"/>
</dbReference>
<organism evidence="1 2">
    <name type="scientific">Sungkyunkwania multivorans</name>
    <dbReference type="NCBI Taxonomy" id="1173618"/>
    <lineage>
        <taxon>Bacteria</taxon>
        <taxon>Pseudomonadati</taxon>
        <taxon>Bacteroidota</taxon>
        <taxon>Flavobacteriia</taxon>
        <taxon>Flavobacteriales</taxon>
        <taxon>Flavobacteriaceae</taxon>
        <taxon>Sungkyunkwania</taxon>
    </lineage>
</organism>
<keyword evidence="2" id="KW-1185">Reference proteome</keyword>
<accession>A0ABW3D1Z2</accession>
<dbReference type="EMBL" id="JBHTJH010000017">
    <property type="protein sequence ID" value="MFD0863472.1"/>
    <property type="molecule type" value="Genomic_DNA"/>
</dbReference>
<comment type="caution">
    <text evidence="1">The sequence shown here is derived from an EMBL/GenBank/DDBJ whole genome shotgun (WGS) entry which is preliminary data.</text>
</comment>
<protein>
    <submittedName>
        <fullName evidence="1">Uncharacterized protein</fullName>
    </submittedName>
</protein>
<sequence>MKAKILTMVMALSLGITTMSFQKFETKDGQNLEIAKVNQLQEQNSNSSTFKSAANTWVVIWVVIEVLGNHEARAVDVEKDIEKEIEANMQKLG</sequence>
<dbReference type="RefSeq" id="WP_386409547.1">
    <property type="nucleotide sequence ID" value="NZ_JBHTJH010000017.1"/>
</dbReference>
<name>A0ABW3D1Z2_9FLAO</name>
<gene>
    <name evidence="1" type="ORF">ACFQ1M_14750</name>
</gene>
<evidence type="ECO:0000313" key="2">
    <source>
        <dbReference type="Proteomes" id="UP001596978"/>
    </source>
</evidence>
<evidence type="ECO:0000313" key="1">
    <source>
        <dbReference type="EMBL" id="MFD0863472.1"/>
    </source>
</evidence>
<reference evidence="2" key="1">
    <citation type="journal article" date="2019" name="Int. J. Syst. Evol. Microbiol.">
        <title>The Global Catalogue of Microorganisms (GCM) 10K type strain sequencing project: providing services to taxonomists for standard genome sequencing and annotation.</title>
        <authorList>
            <consortium name="The Broad Institute Genomics Platform"/>
            <consortium name="The Broad Institute Genome Sequencing Center for Infectious Disease"/>
            <person name="Wu L."/>
            <person name="Ma J."/>
        </authorList>
    </citation>
    <scope>NUCLEOTIDE SEQUENCE [LARGE SCALE GENOMIC DNA]</scope>
    <source>
        <strain evidence="2">CCUG 62952</strain>
    </source>
</reference>
<proteinExistence type="predicted"/>